<evidence type="ECO:0000313" key="1">
    <source>
        <dbReference type="EMBL" id="KAH3748616.1"/>
    </source>
</evidence>
<comment type="caution">
    <text evidence="1">The sequence shown here is derived from an EMBL/GenBank/DDBJ whole genome shotgun (WGS) entry which is preliminary data.</text>
</comment>
<dbReference type="EMBL" id="JAIWYP010000010">
    <property type="protein sequence ID" value="KAH3748616.1"/>
    <property type="molecule type" value="Genomic_DNA"/>
</dbReference>
<name>A0A9D4I3A0_DREPO</name>
<dbReference type="Proteomes" id="UP000828390">
    <property type="component" value="Unassembled WGS sequence"/>
</dbReference>
<organism evidence="1 2">
    <name type="scientific">Dreissena polymorpha</name>
    <name type="common">Zebra mussel</name>
    <name type="synonym">Mytilus polymorpha</name>
    <dbReference type="NCBI Taxonomy" id="45954"/>
    <lineage>
        <taxon>Eukaryota</taxon>
        <taxon>Metazoa</taxon>
        <taxon>Spiralia</taxon>
        <taxon>Lophotrochozoa</taxon>
        <taxon>Mollusca</taxon>
        <taxon>Bivalvia</taxon>
        <taxon>Autobranchia</taxon>
        <taxon>Heteroconchia</taxon>
        <taxon>Euheterodonta</taxon>
        <taxon>Imparidentia</taxon>
        <taxon>Neoheterodontei</taxon>
        <taxon>Myida</taxon>
        <taxon>Dreissenoidea</taxon>
        <taxon>Dreissenidae</taxon>
        <taxon>Dreissena</taxon>
    </lineage>
</organism>
<proteinExistence type="predicted"/>
<evidence type="ECO:0000313" key="2">
    <source>
        <dbReference type="Proteomes" id="UP000828390"/>
    </source>
</evidence>
<accession>A0A9D4I3A0</accession>
<protein>
    <submittedName>
        <fullName evidence="1">Uncharacterized protein</fullName>
    </submittedName>
</protein>
<sequence>MNDNAILYSAVRPDNPHRKGYTYRAIRLAKYRLAVRDGIISQYRLVVRGRAASHCLLENPQADNHWSGKNTLKTRPPVAT</sequence>
<gene>
    <name evidence="1" type="ORF">DPMN_183062</name>
</gene>
<keyword evidence="2" id="KW-1185">Reference proteome</keyword>
<dbReference type="AlphaFoldDB" id="A0A9D4I3A0"/>
<reference evidence="1" key="1">
    <citation type="journal article" date="2019" name="bioRxiv">
        <title>The Genome of the Zebra Mussel, Dreissena polymorpha: A Resource for Invasive Species Research.</title>
        <authorList>
            <person name="McCartney M.A."/>
            <person name="Auch B."/>
            <person name="Kono T."/>
            <person name="Mallez S."/>
            <person name="Zhang Y."/>
            <person name="Obille A."/>
            <person name="Becker A."/>
            <person name="Abrahante J.E."/>
            <person name="Garbe J."/>
            <person name="Badalamenti J.P."/>
            <person name="Herman A."/>
            <person name="Mangelson H."/>
            <person name="Liachko I."/>
            <person name="Sullivan S."/>
            <person name="Sone E.D."/>
            <person name="Koren S."/>
            <person name="Silverstein K.A.T."/>
            <person name="Beckman K.B."/>
            <person name="Gohl D.M."/>
        </authorList>
    </citation>
    <scope>NUCLEOTIDE SEQUENCE</scope>
    <source>
        <strain evidence="1">Duluth1</strain>
        <tissue evidence="1">Whole animal</tissue>
    </source>
</reference>
<reference evidence="1" key="2">
    <citation type="submission" date="2020-11" db="EMBL/GenBank/DDBJ databases">
        <authorList>
            <person name="McCartney M.A."/>
            <person name="Auch B."/>
            <person name="Kono T."/>
            <person name="Mallez S."/>
            <person name="Becker A."/>
            <person name="Gohl D.M."/>
            <person name="Silverstein K.A.T."/>
            <person name="Koren S."/>
            <person name="Bechman K.B."/>
            <person name="Herman A."/>
            <person name="Abrahante J.E."/>
            <person name="Garbe J."/>
        </authorList>
    </citation>
    <scope>NUCLEOTIDE SEQUENCE</scope>
    <source>
        <strain evidence="1">Duluth1</strain>
        <tissue evidence="1">Whole animal</tissue>
    </source>
</reference>